<gene>
    <name evidence="1" type="ORF">GCM10007940_05580</name>
</gene>
<organism evidence="1 2">
    <name type="scientific">Portibacter lacus</name>
    <dbReference type="NCBI Taxonomy" id="1099794"/>
    <lineage>
        <taxon>Bacteria</taxon>
        <taxon>Pseudomonadati</taxon>
        <taxon>Bacteroidota</taxon>
        <taxon>Saprospiria</taxon>
        <taxon>Saprospirales</taxon>
        <taxon>Haliscomenobacteraceae</taxon>
        <taxon>Portibacter</taxon>
    </lineage>
</organism>
<accession>A0AA37WCC9</accession>
<name>A0AA37WCC9_9BACT</name>
<dbReference type="EMBL" id="BSOH01000002">
    <property type="protein sequence ID" value="GLR15943.1"/>
    <property type="molecule type" value="Genomic_DNA"/>
</dbReference>
<evidence type="ECO:0000313" key="1">
    <source>
        <dbReference type="EMBL" id="GLR15943.1"/>
    </source>
</evidence>
<reference evidence="1" key="1">
    <citation type="journal article" date="2014" name="Int. J. Syst. Evol. Microbiol.">
        <title>Complete genome sequence of Corynebacterium casei LMG S-19264T (=DSM 44701T), isolated from a smear-ripened cheese.</title>
        <authorList>
            <consortium name="US DOE Joint Genome Institute (JGI-PGF)"/>
            <person name="Walter F."/>
            <person name="Albersmeier A."/>
            <person name="Kalinowski J."/>
            <person name="Ruckert C."/>
        </authorList>
    </citation>
    <scope>NUCLEOTIDE SEQUENCE</scope>
    <source>
        <strain evidence="1">NBRC 108769</strain>
    </source>
</reference>
<reference evidence="1" key="2">
    <citation type="submission" date="2023-01" db="EMBL/GenBank/DDBJ databases">
        <title>Draft genome sequence of Portibacter lacus strain NBRC 108769.</title>
        <authorList>
            <person name="Sun Q."/>
            <person name="Mori K."/>
        </authorList>
    </citation>
    <scope>NUCLEOTIDE SEQUENCE</scope>
    <source>
        <strain evidence="1">NBRC 108769</strain>
    </source>
</reference>
<proteinExistence type="predicted"/>
<dbReference type="Proteomes" id="UP001156666">
    <property type="component" value="Unassembled WGS sequence"/>
</dbReference>
<dbReference type="RefSeq" id="WP_235294805.1">
    <property type="nucleotide sequence ID" value="NZ_BSOH01000002.1"/>
</dbReference>
<sequence length="162" mass="18043">MRFVIAFVVVFACSVNGIAQRLTIDLESFPTLTQDYGKSIIAPYSGIGLTYFYDKYATGLNYRSVPWGSEVSVSQAFNIPFYQSEKIAVGSSSQVYVGVPLYYNKFSTSLGASSRVTLKFEKFQRIFISGGLGYHISPSYRSISSKYQFVEGILAFHIALLK</sequence>
<dbReference type="AlphaFoldDB" id="A0AA37WCC9"/>
<protein>
    <submittedName>
        <fullName evidence="1">Uncharacterized protein</fullName>
    </submittedName>
</protein>
<keyword evidence="2" id="KW-1185">Reference proteome</keyword>
<comment type="caution">
    <text evidence="1">The sequence shown here is derived from an EMBL/GenBank/DDBJ whole genome shotgun (WGS) entry which is preliminary data.</text>
</comment>
<evidence type="ECO:0000313" key="2">
    <source>
        <dbReference type="Proteomes" id="UP001156666"/>
    </source>
</evidence>